<sequence>MPTEPQRITFRNDGRDIAGHRRLPDSVEERRAYPAAVVAGPGSRVEEQARHPRAAAGRARLGDARENGPCGSSLDMTKPTMTQPDQKRSMS</sequence>
<reference evidence="2 3" key="1">
    <citation type="submission" date="2023-02" db="EMBL/GenBank/DDBJ databases">
        <title>Genome sequence of Sphingomonas naphthae.</title>
        <authorList>
            <person name="Kim S."/>
            <person name="Heo J."/>
            <person name="Kwon S.-W."/>
        </authorList>
    </citation>
    <scope>NUCLEOTIDE SEQUENCE [LARGE SCALE GENOMIC DNA]</scope>
    <source>
        <strain evidence="2 3">KACC 18716</strain>
    </source>
</reference>
<evidence type="ECO:0000313" key="2">
    <source>
        <dbReference type="EMBL" id="WCT73062.1"/>
    </source>
</evidence>
<accession>A0ABY7TK22</accession>
<protein>
    <submittedName>
        <fullName evidence="2">Uncharacterized protein</fullName>
    </submittedName>
</protein>
<proteinExistence type="predicted"/>
<evidence type="ECO:0000313" key="3">
    <source>
        <dbReference type="Proteomes" id="UP001220395"/>
    </source>
</evidence>
<name>A0ABY7TK22_9SPHN</name>
<evidence type="ECO:0000256" key="1">
    <source>
        <dbReference type="SAM" id="MobiDB-lite"/>
    </source>
</evidence>
<dbReference type="RefSeq" id="WP_273687036.1">
    <property type="nucleotide sequence ID" value="NZ_CP117411.1"/>
</dbReference>
<feature type="region of interest" description="Disordered" evidence="1">
    <location>
        <begin position="38"/>
        <end position="91"/>
    </location>
</feature>
<dbReference type="Proteomes" id="UP001220395">
    <property type="component" value="Chromosome"/>
</dbReference>
<organism evidence="2 3">
    <name type="scientific">Sphingomonas naphthae</name>
    <dbReference type="NCBI Taxonomy" id="1813468"/>
    <lineage>
        <taxon>Bacteria</taxon>
        <taxon>Pseudomonadati</taxon>
        <taxon>Pseudomonadota</taxon>
        <taxon>Alphaproteobacteria</taxon>
        <taxon>Sphingomonadales</taxon>
        <taxon>Sphingomonadaceae</taxon>
        <taxon>Sphingomonas</taxon>
    </lineage>
</organism>
<keyword evidence="3" id="KW-1185">Reference proteome</keyword>
<dbReference type="EMBL" id="CP117411">
    <property type="protein sequence ID" value="WCT73062.1"/>
    <property type="molecule type" value="Genomic_DNA"/>
</dbReference>
<gene>
    <name evidence="2" type="ORF">PQ455_15725</name>
</gene>